<evidence type="ECO:0000256" key="3">
    <source>
        <dbReference type="ARBA" id="ARBA00018484"/>
    </source>
</evidence>
<comment type="function">
    <text evidence="10">Plays an important role in bacterial chemotaxis signal transduction pathway by accelerating the dephosphorylation of phosphorylated CheY (CheY-P).</text>
</comment>
<dbReference type="InterPro" id="IPR050992">
    <property type="entry name" value="CheZ_family_phosphatases"/>
</dbReference>
<evidence type="ECO:0000256" key="8">
    <source>
        <dbReference type="ARBA" id="ARBA00022912"/>
    </source>
</evidence>
<evidence type="ECO:0000313" key="13">
    <source>
        <dbReference type="Proteomes" id="UP001156940"/>
    </source>
</evidence>
<evidence type="ECO:0000256" key="9">
    <source>
        <dbReference type="ARBA" id="ARBA00029599"/>
    </source>
</evidence>
<comment type="caution">
    <text evidence="12">The sequence shown here is derived from an EMBL/GenBank/DDBJ whole genome shotgun (WGS) entry which is preliminary data.</text>
</comment>
<keyword evidence="6 10" id="KW-0283">Flagellar rotation</keyword>
<comment type="subunit">
    <text evidence="10">Homodimer.</text>
</comment>
<name>A0ABT6J7I6_9GAMM</name>
<dbReference type="PANTHER" id="PTHR43693">
    <property type="entry name" value="PROTEIN PHOSPHATASE CHEZ"/>
    <property type="match status" value="1"/>
</dbReference>
<protein>
    <recommendedName>
        <fullName evidence="3 10">Protein phosphatase CheZ</fullName>
        <ecNumber evidence="10">3.1.3.-</ecNumber>
    </recommendedName>
    <alternativeName>
        <fullName evidence="9 10">Chemotaxis protein CheZ</fullName>
    </alternativeName>
</protein>
<keyword evidence="13" id="KW-1185">Reference proteome</keyword>
<evidence type="ECO:0000256" key="7">
    <source>
        <dbReference type="ARBA" id="ARBA00022801"/>
    </source>
</evidence>
<proteinExistence type="inferred from homology"/>
<dbReference type="Pfam" id="PF04344">
    <property type="entry name" value="CheZ"/>
    <property type="match status" value="2"/>
</dbReference>
<dbReference type="Proteomes" id="UP001156940">
    <property type="component" value="Unassembled WGS sequence"/>
</dbReference>
<dbReference type="SUPFAM" id="SSF75708">
    <property type="entry name" value="Chemotaxis phosphatase CheZ"/>
    <property type="match status" value="1"/>
</dbReference>
<dbReference type="PANTHER" id="PTHR43693:SF1">
    <property type="entry name" value="PROTEIN PHOSPHATASE CHEZ"/>
    <property type="match status" value="1"/>
</dbReference>
<evidence type="ECO:0000256" key="10">
    <source>
        <dbReference type="PIRNR" id="PIRNR002884"/>
    </source>
</evidence>
<evidence type="ECO:0000256" key="1">
    <source>
        <dbReference type="ARBA" id="ARBA00004496"/>
    </source>
</evidence>
<keyword evidence="5 10" id="KW-0145">Chemotaxis</keyword>
<feature type="region of interest" description="Disordered" evidence="11">
    <location>
        <begin position="162"/>
        <end position="202"/>
    </location>
</feature>
<keyword evidence="7 10" id="KW-0378">Hydrolase</keyword>
<evidence type="ECO:0000256" key="5">
    <source>
        <dbReference type="ARBA" id="ARBA00022500"/>
    </source>
</evidence>
<evidence type="ECO:0000256" key="6">
    <source>
        <dbReference type="ARBA" id="ARBA00022779"/>
    </source>
</evidence>
<dbReference type="RefSeq" id="WP_280573766.1">
    <property type="nucleotide sequence ID" value="NZ_JARXRM010000026.1"/>
</dbReference>
<evidence type="ECO:0000256" key="2">
    <source>
        <dbReference type="ARBA" id="ARBA00005908"/>
    </source>
</evidence>
<dbReference type="GO" id="GO:0016787">
    <property type="term" value="F:hydrolase activity"/>
    <property type="evidence" value="ECO:0007669"/>
    <property type="project" value="UniProtKB-KW"/>
</dbReference>
<comment type="subcellular location">
    <subcellularLocation>
        <location evidence="1 10">Cytoplasm</location>
    </subcellularLocation>
</comment>
<dbReference type="EC" id="3.1.3.-" evidence="10"/>
<keyword evidence="8 10" id="KW-0904">Protein phosphatase</keyword>
<reference evidence="12 13" key="1">
    <citation type="submission" date="2023-04" db="EMBL/GenBank/DDBJ databases">
        <title>Luteimonas endophyticus RD2P54.</title>
        <authorList>
            <person name="Sun J.-Q."/>
        </authorList>
    </citation>
    <scope>NUCLEOTIDE SEQUENCE [LARGE SCALE GENOMIC DNA]</scope>
    <source>
        <strain evidence="12 13">RD2P54</strain>
    </source>
</reference>
<sequence length="202" mass="21498">METVNEHAALIERLRVALEALENGDEAAWRREVDTLAKARARPLVRGLGRLARELDEALGELPAAGAATAGELDDACARLDHVVAMTELASHRTLDLTEACRGLVEQLRQTGLAPAQEALVTQIRGQLGEMALAQSYQDLTGQIIRRVASIVRRVHEGFGALGLPPKPDGDPTRASGPALPGVDRHGVSQDDADELLSGLGL</sequence>
<organism evidence="12 13">
    <name type="scientific">Luteimonas endophytica</name>
    <dbReference type="NCBI Taxonomy" id="3042023"/>
    <lineage>
        <taxon>Bacteria</taxon>
        <taxon>Pseudomonadati</taxon>
        <taxon>Pseudomonadota</taxon>
        <taxon>Gammaproteobacteria</taxon>
        <taxon>Lysobacterales</taxon>
        <taxon>Lysobacteraceae</taxon>
        <taxon>Luteimonas</taxon>
    </lineage>
</organism>
<gene>
    <name evidence="12" type="ORF">QFW77_07210</name>
</gene>
<keyword evidence="4 10" id="KW-0963">Cytoplasm</keyword>
<evidence type="ECO:0000256" key="11">
    <source>
        <dbReference type="SAM" id="MobiDB-lite"/>
    </source>
</evidence>
<evidence type="ECO:0000313" key="12">
    <source>
        <dbReference type="EMBL" id="MDH5822783.1"/>
    </source>
</evidence>
<evidence type="ECO:0000256" key="4">
    <source>
        <dbReference type="ARBA" id="ARBA00022490"/>
    </source>
</evidence>
<dbReference type="PIRSF" id="PIRSF002884">
    <property type="entry name" value="CheZ"/>
    <property type="match status" value="1"/>
</dbReference>
<comment type="similarity">
    <text evidence="2 10">Belongs to the CheZ family.</text>
</comment>
<dbReference type="EMBL" id="JARXRM010000026">
    <property type="protein sequence ID" value="MDH5822783.1"/>
    <property type="molecule type" value="Genomic_DNA"/>
</dbReference>
<accession>A0ABT6J7I6</accession>
<dbReference type="Gene3D" id="1.10.287.500">
    <property type="entry name" value="Helix hairpin bin"/>
    <property type="match status" value="2"/>
</dbReference>
<dbReference type="InterPro" id="IPR007439">
    <property type="entry name" value="Chemotax_Pase_CheZ"/>
</dbReference>